<dbReference type="OrthoDB" id="5297568at2"/>
<dbReference type="Gene3D" id="3.40.50.10110">
    <property type="entry name" value="DNA polymerase III subunit chi"/>
    <property type="match status" value="1"/>
</dbReference>
<dbReference type="SUPFAM" id="SSF102400">
    <property type="entry name" value="DNA polymerase III chi subunit"/>
    <property type="match status" value="1"/>
</dbReference>
<proteinExistence type="predicted"/>
<dbReference type="GO" id="GO:0006260">
    <property type="term" value="P:DNA replication"/>
    <property type="evidence" value="ECO:0007669"/>
    <property type="project" value="InterPro"/>
</dbReference>
<dbReference type="GO" id="GO:0003677">
    <property type="term" value="F:DNA binding"/>
    <property type="evidence" value="ECO:0007669"/>
    <property type="project" value="InterPro"/>
</dbReference>
<dbReference type="Pfam" id="PF04364">
    <property type="entry name" value="DNA_pol3_chi"/>
    <property type="match status" value="1"/>
</dbReference>
<dbReference type="GO" id="GO:0032298">
    <property type="term" value="P:positive regulation of DNA-templated DNA replication initiation"/>
    <property type="evidence" value="ECO:0007669"/>
    <property type="project" value="TreeGrafter"/>
</dbReference>
<dbReference type="GO" id="GO:0003887">
    <property type="term" value="F:DNA-directed DNA polymerase activity"/>
    <property type="evidence" value="ECO:0007669"/>
    <property type="project" value="InterPro"/>
</dbReference>
<dbReference type="PANTHER" id="PTHR38767:SF1">
    <property type="entry name" value="DNA POLYMERASE III SUBUNIT CHI"/>
    <property type="match status" value="1"/>
</dbReference>
<dbReference type="InterPro" id="IPR007459">
    <property type="entry name" value="DNA_pol3_chi"/>
</dbReference>
<sequence length="141" mass="15888">MAQIVFLTGVQDRIALAQRLVRKKVREGGRVCVLGVTPDLRRLSHALWSEPQLEFLPHVHTRVSPEPVVRELTPVWLVEQAVEGLDCDSVINLGVELSDWTARFERVAEIVGVDDEARASGRRRWKAYERAGHELLHHAGG</sequence>
<reference evidence="1 2" key="1">
    <citation type="submission" date="2019-09" db="EMBL/GenBank/DDBJ databases">
        <title>Draft genome sequences of 48 bacterial type strains from the CCUG.</title>
        <authorList>
            <person name="Tunovic T."/>
            <person name="Pineiro-Iglesias B."/>
            <person name="Unosson C."/>
            <person name="Inganas E."/>
            <person name="Ohlen M."/>
            <person name="Cardew S."/>
            <person name="Jensie-Markopoulos S."/>
            <person name="Salva-Serra F."/>
            <person name="Jaen-Luchoro D."/>
            <person name="Karlsson R."/>
            <person name="Svensson-Stadler L."/>
            <person name="Chun J."/>
            <person name="Moore E."/>
        </authorList>
    </citation>
    <scope>NUCLEOTIDE SEQUENCE [LARGE SCALE GENOMIC DNA]</scope>
    <source>
        <strain evidence="1 2">CCUG 30977</strain>
    </source>
</reference>
<organism evidence="1 2">
    <name type="scientific">Ideonella dechloratans</name>
    <dbReference type="NCBI Taxonomy" id="36863"/>
    <lineage>
        <taxon>Bacteria</taxon>
        <taxon>Pseudomonadati</taxon>
        <taxon>Pseudomonadota</taxon>
        <taxon>Betaproteobacteria</taxon>
        <taxon>Burkholderiales</taxon>
        <taxon>Sphaerotilaceae</taxon>
        <taxon>Ideonella</taxon>
    </lineage>
</organism>
<dbReference type="AlphaFoldDB" id="A0A643F9M7"/>
<comment type="caution">
    <text evidence="1">The sequence shown here is derived from an EMBL/GenBank/DDBJ whole genome shotgun (WGS) entry which is preliminary data.</text>
</comment>
<name>A0A643F9M7_IDEDE</name>
<dbReference type="Proteomes" id="UP000430120">
    <property type="component" value="Unassembled WGS sequence"/>
</dbReference>
<dbReference type="EMBL" id="VZPB01000051">
    <property type="protein sequence ID" value="KAB0577052.1"/>
    <property type="molecule type" value="Genomic_DNA"/>
</dbReference>
<dbReference type="InterPro" id="IPR036768">
    <property type="entry name" value="PolIII_chi_sf"/>
</dbReference>
<dbReference type="PANTHER" id="PTHR38767">
    <property type="entry name" value="DNA POLYMERASE III SUBUNIT CHI"/>
    <property type="match status" value="1"/>
</dbReference>
<gene>
    <name evidence="1" type="ORF">F7Q92_16960</name>
</gene>
<accession>A0A643F9M7</accession>
<evidence type="ECO:0000313" key="1">
    <source>
        <dbReference type="EMBL" id="KAB0577052.1"/>
    </source>
</evidence>
<evidence type="ECO:0000313" key="2">
    <source>
        <dbReference type="Proteomes" id="UP000430120"/>
    </source>
</evidence>
<dbReference type="RefSeq" id="WP_151125280.1">
    <property type="nucleotide sequence ID" value="NZ_CP088081.1"/>
</dbReference>
<keyword evidence="2" id="KW-1185">Reference proteome</keyword>
<protein>
    <submittedName>
        <fullName evidence="1">DNA polymerase III subunit chi</fullName>
    </submittedName>
</protein>